<organism evidence="1">
    <name type="scientific">Myoviridae sp. ctP6q2</name>
    <dbReference type="NCBI Taxonomy" id="2825096"/>
    <lineage>
        <taxon>Viruses</taxon>
        <taxon>Duplodnaviria</taxon>
        <taxon>Heunggongvirae</taxon>
        <taxon>Uroviricota</taxon>
        <taxon>Caudoviricetes</taxon>
    </lineage>
</organism>
<protein>
    <submittedName>
        <fullName evidence="1">Uncharacterized protein</fullName>
    </submittedName>
</protein>
<dbReference type="EMBL" id="BK016143">
    <property type="protein sequence ID" value="DAF98170.1"/>
    <property type="molecule type" value="Genomic_DNA"/>
</dbReference>
<name>A0A8S5UUV2_9CAUD</name>
<reference evidence="1" key="1">
    <citation type="journal article" date="2021" name="Proc. Natl. Acad. Sci. U.S.A.">
        <title>A Catalog of Tens of Thousands of Viruses from Human Metagenomes Reveals Hidden Associations with Chronic Diseases.</title>
        <authorList>
            <person name="Tisza M.J."/>
            <person name="Buck C.B."/>
        </authorList>
    </citation>
    <scope>NUCLEOTIDE SEQUENCE</scope>
    <source>
        <strain evidence="1">CtP6q2</strain>
    </source>
</reference>
<evidence type="ECO:0000313" key="1">
    <source>
        <dbReference type="EMBL" id="DAF98170.1"/>
    </source>
</evidence>
<proteinExistence type="predicted"/>
<sequence length="124" mass="14544">MENFNKLVPIDGENGEKRTISSLQIAEITGKAYCGVLKVIRKMDIMCVKITMKNIFSLFVCLKKCCNFAVRQFYYHIRIGNFLCPILKYCLKYKQRFLRTYSPQSRYGTVASWRNSLLSLFINF</sequence>
<accession>A0A8S5UUV2</accession>